<dbReference type="GO" id="GO:0008610">
    <property type="term" value="P:lipid biosynthetic process"/>
    <property type="evidence" value="ECO:0007669"/>
    <property type="project" value="UniProtKB-ARBA"/>
</dbReference>
<feature type="domain" description="Fatty acid desaturase" evidence="3">
    <location>
        <begin position="83"/>
        <end position="354"/>
    </location>
</feature>
<dbReference type="Proteomes" id="UP000541636">
    <property type="component" value="Unassembled WGS sequence"/>
</dbReference>
<dbReference type="RefSeq" id="WP_168608625.1">
    <property type="nucleotide sequence ID" value="NZ_JAAZQD010000002.1"/>
</dbReference>
<comment type="caution">
    <text evidence="4">The sequence shown here is derived from an EMBL/GenBank/DDBJ whole genome shotgun (WGS) entry which is preliminary data.</text>
</comment>
<dbReference type="GO" id="GO:0016020">
    <property type="term" value="C:membrane"/>
    <property type="evidence" value="ECO:0007669"/>
    <property type="project" value="TreeGrafter"/>
</dbReference>
<keyword evidence="2" id="KW-0812">Transmembrane</keyword>
<feature type="transmembrane region" description="Helical" evidence="2">
    <location>
        <begin position="86"/>
        <end position="106"/>
    </location>
</feature>
<feature type="transmembrane region" description="Helical" evidence="2">
    <location>
        <begin position="248"/>
        <end position="267"/>
    </location>
</feature>
<keyword evidence="5" id="KW-1185">Reference proteome</keyword>
<protein>
    <submittedName>
        <fullName evidence="4">Acyl-CoA desaturase</fullName>
    </submittedName>
</protein>
<evidence type="ECO:0000259" key="3">
    <source>
        <dbReference type="Pfam" id="PF00487"/>
    </source>
</evidence>
<dbReference type="AlphaFoldDB" id="A0A846ZKL4"/>
<evidence type="ECO:0000313" key="4">
    <source>
        <dbReference type="EMBL" id="NKZ38237.1"/>
    </source>
</evidence>
<dbReference type="InterPro" id="IPR005804">
    <property type="entry name" value="FA_desaturase_dom"/>
</dbReference>
<keyword evidence="2" id="KW-0472">Membrane</keyword>
<dbReference type="InterPro" id="IPR012171">
    <property type="entry name" value="Fatty_acid_desaturase"/>
</dbReference>
<proteinExistence type="predicted"/>
<dbReference type="Pfam" id="PF00487">
    <property type="entry name" value="FA_desaturase"/>
    <property type="match status" value="1"/>
</dbReference>
<name>A0A846ZKL4_9GAMM</name>
<feature type="transmembrane region" description="Helical" evidence="2">
    <location>
        <begin position="221"/>
        <end position="242"/>
    </location>
</feature>
<sequence>MSRNAASRHGPATAPSPTGRQAGPLRFNGDNAFHHELKRRVLADLRERGCDPRDNARMYAKTAIILAAFALTYVALVFLAQTWWQALPLAVALGAATAGIGFNIMHDGGHLAYSKRHWVNRLMAMTLDLVGGSSYIWQWKHGRFHHTWVNVDGHDSDIDLGVLARLSPSQQRRPWHRWQHLYLWPLYAVTVLRWHLYGDFRDLLTGTIGSRPFPRPRGADLAVFVLGKLAFFMLAFGVPLAFHPWTVVVAGYAVVAAVSGLLLALVFQMAHVVEAASFPEPARETPHLDTSWAVHQLHTTVNFAPHNRTLSWLIGGLNFQVEHHLFPRIAHVHYPAVARVVEQTCREFGLPYHVSPSFAASIASHYRWLRRMSLQPA</sequence>
<feature type="region of interest" description="Disordered" evidence="1">
    <location>
        <begin position="1"/>
        <end position="29"/>
    </location>
</feature>
<dbReference type="PANTHER" id="PTHR19353">
    <property type="entry name" value="FATTY ACID DESATURASE 2"/>
    <property type="match status" value="1"/>
</dbReference>
<dbReference type="GO" id="GO:0016717">
    <property type="term" value="F:oxidoreductase activity, acting on paired donors, with oxidation of a pair of donors resulting in the reduction of molecular oxygen to two molecules of water"/>
    <property type="evidence" value="ECO:0007669"/>
    <property type="project" value="TreeGrafter"/>
</dbReference>
<dbReference type="CDD" id="cd03506">
    <property type="entry name" value="Delta6-FADS-like"/>
    <property type="match status" value="1"/>
</dbReference>
<evidence type="ECO:0000256" key="2">
    <source>
        <dbReference type="SAM" id="Phobius"/>
    </source>
</evidence>
<evidence type="ECO:0000313" key="5">
    <source>
        <dbReference type="Proteomes" id="UP000541636"/>
    </source>
</evidence>
<dbReference type="PANTHER" id="PTHR19353:SF19">
    <property type="entry name" value="DELTA(5) FATTY ACID DESATURASE C-RELATED"/>
    <property type="match status" value="1"/>
</dbReference>
<accession>A0A846ZKL4</accession>
<feature type="transmembrane region" description="Helical" evidence="2">
    <location>
        <begin position="58"/>
        <end position="80"/>
    </location>
</feature>
<reference evidence="4 5" key="1">
    <citation type="journal article" date="2017" name="Int. J. Syst. Evol. Microbiol.">
        <title>Oleiagrimonas citrea sp. nov., a marine bacterium isolated from tidal flat sediment and emended description of the genus Oleiagrimonas Fang et al. 2015 and Oleiagrimonas soli.</title>
        <authorList>
            <person name="Yang S.H."/>
            <person name="Seo H.S."/>
            <person name="Seong C.N."/>
            <person name="Kwon K.K."/>
        </authorList>
    </citation>
    <scope>NUCLEOTIDE SEQUENCE [LARGE SCALE GENOMIC DNA]</scope>
    <source>
        <strain evidence="4 5">MEBiC09124</strain>
    </source>
</reference>
<keyword evidence="2" id="KW-1133">Transmembrane helix</keyword>
<organism evidence="4 5">
    <name type="scientific">Oleiagrimonas citrea</name>
    <dbReference type="NCBI Taxonomy" id="1665687"/>
    <lineage>
        <taxon>Bacteria</taxon>
        <taxon>Pseudomonadati</taxon>
        <taxon>Pseudomonadota</taxon>
        <taxon>Gammaproteobacteria</taxon>
        <taxon>Lysobacterales</taxon>
        <taxon>Rhodanobacteraceae</taxon>
        <taxon>Oleiagrimonas</taxon>
    </lineage>
</organism>
<dbReference type="EMBL" id="JAAZQD010000002">
    <property type="protein sequence ID" value="NKZ38237.1"/>
    <property type="molecule type" value="Genomic_DNA"/>
</dbReference>
<evidence type="ECO:0000256" key="1">
    <source>
        <dbReference type="SAM" id="MobiDB-lite"/>
    </source>
</evidence>
<gene>
    <name evidence="4" type="ORF">HF690_04615</name>
</gene>
<dbReference type="PIRSF" id="PIRSF015921">
    <property type="entry name" value="FA_sphinglp_des"/>
    <property type="match status" value="1"/>
</dbReference>